<comment type="similarity">
    <text evidence="2">Belongs to the malectin family.</text>
</comment>
<evidence type="ECO:0000256" key="5">
    <source>
        <dbReference type="ARBA" id="ARBA00022824"/>
    </source>
</evidence>
<gene>
    <name evidence="12" type="ORF">ACFQ2S_10370</name>
</gene>
<dbReference type="PANTHER" id="PTHR13460">
    <property type="match status" value="1"/>
</dbReference>
<reference evidence="13" key="1">
    <citation type="journal article" date="2019" name="Int. J. Syst. Evol. Microbiol.">
        <title>The Global Catalogue of Microorganisms (GCM) 10K type strain sequencing project: providing services to taxonomists for standard genome sequencing and annotation.</title>
        <authorList>
            <consortium name="The Broad Institute Genomics Platform"/>
            <consortium name="The Broad Institute Genome Sequencing Center for Infectious Disease"/>
            <person name="Wu L."/>
            <person name="Ma J."/>
        </authorList>
    </citation>
    <scope>NUCLEOTIDE SEQUENCE [LARGE SCALE GENOMIC DNA]</scope>
    <source>
        <strain evidence="13">CCUG 60524</strain>
    </source>
</reference>
<evidence type="ECO:0000256" key="1">
    <source>
        <dbReference type="ARBA" id="ARBA00004115"/>
    </source>
</evidence>
<keyword evidence="5" id="KW-0256">Endoplasmic reticulum</keyword>
<feature type="domain" description="Malectin" evidence="11">
    <location>
        <begin position="902"/>
        <end position="1056"/>
    </location>
</feature>
<sequence length="1913" mass="197088">MIGLPRSEENHSTNGMDIRLEDVEVAPGVFETHEIMYVMSGGHDNKGAPSNNFAYTPEYYYSAAMLRIDLTQLTEMEQELLANGGLNGGTAYVDEYVYALPTLDDPTRSNVTAVTGDGAIDSATGTTGAADQEAGDTFGGNDGRNQAKYDPDGPVQVYSPGYRNAYDVVITEAGNLYTFDNGPNNGWGGDPVADDGTEVTSDTQVATNQPNLTDNTNDSDPDNLHIVQEGTYGGHPNPTRASGAAAGLWSGQGGGLSEDVQLTPTSDPSNDPTTVWDDLPEDWDTITGGITNPIEGVYYGGDSNPGPKDESLLSIGSSTNGITEYTADNIGDGGPGTEYLATVSFNGNLTLIEVGTDGTAAGSTVTDTQSISVGGTPLDVTALDNSGIPGSGGTGAGAMFVAQIGADNIIVLEPGDPPGVDLDADDDGVLDKNDPLQFDPDNGTQTILQGGETLFWDFNPAAGVNPGPSGEYNIGMNGWMIDGSGEINPDVLIDDPSADLLTDLNNTIRGGAPGVVQIKQVDDGDAFLGNNTQNDALQGGFTPADDVATFTIRVPIFNPYSSVGLDQNFGAVGFALGDGSQQNYLKVVAGVGGGVPRLQVYYEEGDAGVVDIPVNGTQDADFNDAATNATGNSIFELYLTVDLTQSTPTAQAYYNYELTPGGGMVLAQPKAIGGPITLQGEVLKAVTGQKTIQDESGNDLPSSAIVTLLATSFGTETPFEANFVDMEITSTKFPDTLVPADTQSDIDNATPTPGEDTIDYNGSESVVLPDGFENVDLASNDNDGVTVTLNDDNNRVLAGAGQHTVNLGGGSNTVTGSAANLDGDTVGDFGDDDQVVIEGAAGSEIVSRIAGSAIIGIDTDNDGNADTTITFAGDVPLQNIQGQDVNGDFVLTNVAQSELLYRVNVGGGLVAAIDGEMDWAANTGAGAQSGDGFANNTGNLSSPSAVSAATAPSPYELPSYVPLAIFATERWDPGAAPEMEFTFDAPVAGIYTVNLLMADGFAGTSAVGQRVFDISIEGNLVADDLDLIDTIGDQVGGLFSYEANVTDGTLNILWEHVVENPLVNGIEIYGPTSGVPVDTTAPEISEIDVQPLSTQAGNDQPIIVLVTFTDNEGVDEDSILATTLSVSGGSIGTDPTLVNITSGADGDPTIVAEYIVDAPDGGWPANTPYTFEVSGVTDEAGNAVTPSTSGYTFFNAAAPGDPLYRINVGGGELAAADGSALAWSADTGNFGDAGNSAYLTANSSGGSTYNTNAGSAYQVTSYDAGITAAAPDALFNTERYDAASAPEMKWEFPVAGAGEYIVNLFFAEIFNGITEANQRQFDVSVEGTVPAVFDDIDPYEFAGAGGAFMLSYTATVTDGVLDLEFIHDIENPALKWIEILLAEEDEAVDSFNGTPAAGDDFSNDNQNPDDVTLNLGANTLVSSGEFSDSDFITFEVQAGQQLTAINLLDFVNEGANAVFLGIQQGSTMPSQSDIENGIATLDGGLVFNESQVGNDILPLLASNTVEGAGQPTNGLSLPLGPGVYTLWFNQNQDLTVSTLELVTEEIPASTAAAEILVDTTGINGSTFGNQSFNISNTGDVAITKVTFDLSSAILPEVVFDPNGTAGDGTAKGFTPDGGSEVTTGVTSHSFTGAYEGGFYGLEIDFSDFQNGETLTFGLDVDPISIKGATSPGPSASGSVSGFELIGSTVTVEFEDGTSVTSNLFDAGNEADAVAVVTAGAPVAPTIGLLDGASPSTVNSANQTIVILGAPNAEVTLLQVEAGMFIDGINGPNAPDGYDVDPYEANSAINRTVFTGTLDANGQLAVPVTLLDSDDEGGLNHFVAVVNGANGQTSPTSNKLVVEFDASATGPGGSYLPNPQGNFIFEAEDGLNNGPGGFEIKDPSQLEAGHAQPSNDYIETTPIISATTQATARR</sequence>
<feature type="domain" description="Malectin" evidence="11">
    <location>
        <begin position="1204"/>
        <end position="1366"/>
    </location>
</feature>
<evidence type="ECO:0000256" key="7">
    <source>
        <dbReference type="ARBA" id="ARBA00023136"/>
    </source>
</evidence>
<keyword evidence="6" id="KW-1133">Transmembrane helix</keyword>
<keyword evidence="9" id="KW-0119">Carbohydrate metabolism</keyword>
<evidence type="ECO:0000256" key="10">
    <source>
        <dbReference type="SAM" id="MobiDB-lite"/>
    </source>
</evidence>
<comment type="caution">
    <text evidence="12">The sequence shown here is derived from an EMBL/GenBank/DDBJ whole genome shotgun (WGS) entry which is preliminary data.</text>
</comment>
<dbReference type="InterPro" id="IPR021720">
    <property type="entry name" value="Malectin_dom"/>
</dbReference>
<dbReference type="PANTHER" id="PTHR13460:SF0">
    <property type="entry name" value="MALECTIN"/>
    <property type="match status" value="1"/>
</dbReference>
<evidence type="ECO:0000256" key="6">
    <source>
        <dbReference type="ARBA" id="ARBA00022989"/>
    </source>
</evidence>
<feature type="region of interest" description="Disordered" evidence="10">
    <location>
        <begin position="230"/>
        <end position="256"/>
    </location>
</feature>
<evidence type="ECO:0000256" key="2">
    <source>
        <dbReference type="ARBA" id="ARBA00009141"/>
    </source>
</evidence>
<proteinExistence type="inferred from homology"/>
<accession>A0ABW3IQ26</accession>
<organism evidence="12 13">
    <name type="scientific">Tropicimonas aquimaris</name>
    <dbReference type="NCBI Taxonomy" id="914152"/>
    <lineage>
        <taxon>Bacteria</taxon>
        <taxon>Pseudomonadati</taxon>
        <taxon>Pseudomonadota</taxon>
        <taxon>Alphaproteobacteria</taxon>
        <taxon>Rhodobacterales</taxon>
        <taxon>Roseobacteraceae</taxon>
        <taxon>Tropicimonas</taxon>
    </lineage>
</organism>
<dbReference type="Proteomes" id="UP001597108">
    <property type="component" value="Unassembled WGS sequence"/>
</dbReference>
<keyword evidence="8" id="KW-0325">Glycoprotein</keyword>
<evidence type="ECO:0000256" key="9">
    <source>
        <dbReference type="ARBA" id="ARBA00023277"/>
    </source>
</evidence>
<evidence type="ECO:0000259" key="11">
    <source>
        <dbReference type="Pfam" id="PF11721"/>
    </source>
</evidence>
<protein>
    <submittedName>
        <fullName evidence="12">Malectin domain-containing carbohydrate-binding protein</fullName>
    </submittedName>
</protein>
<evidence type="ECO:0000313" key="13">
    <source>
        <dbReference type="Proteomes" id="UP001597108"/>
    </source>
</evidence>
<keyword evidence="4" id="KW-0732">Signal</keyword>
<evidence type="ECO:0000256" key="3">
    <source>
        <dbReference type="ARBA" id="ARBA00022692"/>
    </source>
</evidence>
<keyword evidence="3" id="KW-0812">Transmembrane</keyword>
<dbReference type="InterPro" id="IPR039155">
    <property type="entry name" value="MLEC"/>
</dbReference>
<feature type="region of interest" description="Disordered" evidence="10">
    <location>
        <begin position="123"/>
        <end position="152"/>
    </location>
</feature>
<evidence type="ECO:0000313" key="12">
    <source>
        <dbReference type="EMBL" id="MFD0980056.1"/>
    </source>
</evidence>
<dbReference type="Pfam" id="PF11721">
    <property type="entry name" value="Malectin"/>
    <property type="match status" value="2"/>
</dbReference>
<dbReference type="Gene3D" id="2.60.120.430">
    <property type="entry name" value="Galactose-binding lectin"/>
    <property type="match status" value="2"/>
</dbReference>
<name>A0ABW3IQ26_9RHOB</name>
<dbReference type="EMBL" id="JBHTJT010000011">
    <property type="protein sequence ID" value="MFD0980056.1"/>
    <property type="molecule type" value="Genomic_DNA"/>
</dbReference>
<keyword evidence="13" id="KW-1185">Reference proteome</keyword>
<keyword evidence="7" id="KW-0472">Membrane</keyword>
<evidence type="ECO:0000256" key="4">
    <source>
        <dbReference type="ARBA" id="ARBA00022729"/>
    </source>
</evidence>
<evidence type="ECO:0000256" key="8">
    <source>
        <dbReference type="ARBA" id="ARBA00023180"/>
    </source>
</evidence>
<comment type="subcellular location">
    <subcellularLocation>
        <location evidence="1">Endoplasmic reticulum membrane</location>
        <topology evidence="1">Single-pass type I membrane protein</topology>
    </subcellularLocation>
</comment>